<feature type="modified residue" description="Phosphohistidine; by HPr" evidence="7">
    <location>
        <position position="68"/>
    </location>
</feature>
<reference evidence="8 9" key="1">
    <citation type="submission" date="2018-08" db="EMBL/GenBank/DDBJ databases">
        <title>A genome reference for cultivated species of the human gut microbiota.</title>
        <authorList>
            <person name="Zou Y."/>
            <person name="Xue W."/>
            <person name="Luo G."/>
        </authorList>
    </citation>
    <scope>NUCLEOTIDE SEQUENCE [LARGE SCALE GENOMIC DNA]</scope>
    <source>
        <strain evidence="8 9">AF48-16</strain>
    </source>
</reference>
<gene>
    <name evidence="8" type="ORF">DW084_18215</name>
</gene>
<keyword evidence="3" id="KW-0808">Transferase</keyword>
<evidence type="ECO:0000313" key="9">
    <source>
        <dbReference type="Proteomes" id="UP000286288"/>
    </source>
</evidence>
<dbReference type="PANTHER" id="PTHR34382">
    <property type="entry name" value="PTS SYSTEM N,N'-DIACETYLCHITOBIOSE-SPECIFIC EIIA COMPONENT"/>
    <property type="match status" value="1"/>
</dbReference>
<comment type="caution">
    <text evidence="8">The sequence shown here is derived from an EMBL/GenBank/DDBJ whole genome shotgun (WGS) entry which is preliminary data.</text>
</comment>
<dbReference type="SUPFAM" id="SSF46973">
    <property type="entry name" value="Enzyme IIa from lactose specific PTS, IIa-lac"/>
    <property type="match status" value="1"/>
</dbReference>
<dbReference type="CDD" id="cd00215">
    <property type="entry name" value="PTS_IIA_lac"/>
    <property type="match status" value="1"/>
</dbReference>
<dbReference type="Gene3D" id="1.20.58.80">
    <property type="entry name" value="Phosphotransferase system, lactose/cellobiose-type IIA subunit"/>
    <property type="match status" value="1"/>
</dbReference>
<organism evidence="8 9">
    <name type="scientific">Enterococcus casseliflavus</name>
    <name type="common">Enterococcus flavescens</name>
    <dbReference type="NCBI Taxonomy" id="37734"/>
    <lineage>
        <taxon>Bacteria</taxon>
        <taxon>Bacillati</taxon>
        <taxon>Bacillota</taxon>
        <taxon>Bacilli</taxon>
        <taxon>Lactobacillales</taxon>
        <taxon>Enterococcaceae</taxon>
        <taxon>Enterococcus</taxon>
    </lineage>
</organism>
<evidence type="ECO:0000256" key="4">
    <source>
        <dbReference type="ARBA" id="ARBA00022683"/>
    </source>
</evidence>
<evidence type="ECO:0000313" key="8">
    <source>
        <dbReference type="EMBL" id="RHK01899.1"/>
    </source>
</evidence>
<dbReference type="InterPro" id="IPR003188">
    <property type="entry name" value="PTS_IIA_lac/cel"/>
</dbReference>
<dbReference type="PANTHER" id="PTHR34382:SF7">
    <property type="entry name" value="PTS SYSTEM N,N'-DIACETYLCHITOBIOSE-SPECIFIC EIIA COMPONENT"/>
    <property type="match status" value="1"/>
</dbReference>
<comment type="cofactor">
    <cofactor evidence="6">
        <name>Mg(2+)</name>
        <dbReference type="ChEBI" id="CHEBI:18420"/>
    </cofactor>
    <text evidence="6">Binds 1 Mg(2+) ion per trimer.</text>
</comment>
<evidence type="ECO:0000256" key="7">
    <source>
        <dbReference type="PROSITE-ProRule" id="PRU00418"/>
    </source>
</evidence>
<accession>A0A415EJN2</accession>
<proteinExistence type="predicted"/>
<dbReference type="Proteomes" id="UP000286288">
    <property type="component" value="Unassembled WGS sequence"/>
</dbReference>
<keyword evidence="6" id="KW-0479">Metal-binding</keyword>
<keyword evidence="6" id="KW-0460">Magnesium</keyword>
<keyword evidence="2" id="KW-0762">Sugar transport</keyword>
<dbReference type="PIRSF" id="PIRSF000699">
    <property type="entry name" value="PTS_IILac_III"/>
    <property type="match status" value="1"/>
</dbReference>
<keyword evidence="4" id="KW-0598">Phosphotransferase system</keyword>
<dbReference type="EMBL" id="QRMZ01000053">
    <property type="protein sequence ID" value="RHK01899.1"/>
    <property type="molecule type" value="Genomic_DNA"/>
</dbReference>
<feature type="binding site" evidence="6">
    <location>
        <position position="71"/>
    </location>
    <ligand>
        <name>Mg(2+)</name>
        <dbReference type="ChEBI" id="CHEBI:18420"/>
        <note>ligand shared between all trimeric partners</note>
    </ligand>
</feature>
<name>A0A415EJN2_ENTCA</name>
<evidence type="ECO:0000256" key="2">
    <source>
        <dbReference type="ARBA" id="ARBA00022597"/>
    </source>
</evidence>
<keyword evidence="1" id="KW-0813">Transport</keyword>
<dbReference type="InterPro" id="IPR036542">
    <property type="entry name" value="PTS_IIA_lac/cel_sf"/>
</dbReference>
<dbReference type="PROSITE" id="PS51095">
    <property type="entry name" value="PTS_EIIA_TYPE_3"/>
    <property type="match status" value="1"/>
</dbReference>
<evidence type="ECO:0000256" key="1">
    <source>
        <dbReference type="ARBA" id="ARBA00022448"/>
    </source>
</evidence>
<feature type="active site" description="Tele-phosphohistidine intermediate" evidence="5">
    <location>
        <position position="68"/>
    </location>
</feature>
<evidence type="ECO:0000256" key="5">
    <source>
        <dbReference type="PIRSR" id="PIRSR000699-1"/>
    </source>
</evidence>
<dbReference type="GO" id="GO:0016740">
    <property type="term" value="F:transferase activity"/>
    <property type="evidence" value="ECO:0007669"/>
    <property type="project" value="UniProtKB-KW"/>
</dbReference>
<sequence length="96" mass="10676">MHIISNAGNARAKSLKAIKFARSKDFKQSDNLLAEAKESMVVAHKIQTELIQAETRGEATAITLLMVHAQDHLMNAMTVLDLATEIIEDRKVNNFD</sequence>
<dbReference type="GO" id="GO:0046872">
    <property type="term" value="F:metal ion binding"/>
    <property type="evidence" value="ECO:0007669"/>
    <property type="project" value="UniProtKB-KW"/>
</dbReference>
<protein>
    <submittedName>
        <fullName evidence="8">PTS lactose/cellobiose transporter subunit IIA</fullName>
    </submittedName>
</protein>
<dbReference type="AlphaFoldDB" id="A0A415EJN2"/>
<evidence type="ECO:0000256" key="3">
    <source>
        <dbReference type="ARBA" id="ARBA00022679"/>
    </source>
</evidence>
<evidence type="ECO:0000256" key="6">
    <source>
        <dbReference type="PIRSR" id="PIRSR000699-2"/>
    </source>
</evidence>
<dbReference type="GO" id="GO:0009401">
    <property type="term" value="P:phosphoenolpyruvate-dependent sugar phosphotransferase system"/>
    <property type="evidence" value="ECO:0007669"/>
    <property type="project" value="UniProtKB-KW"/>
</dbReference>
<dbReference type="Pfam" id="PF02255">
    <property type="entry name" value="PTS_IIA"/>
    <property type="match status" value="1"/>
</dbReference>